<dbReference type="Pfam" id="PF01156">
    <property type="entry name" value="IU_nuc_hydro"/>
    <property type="match status" value="1"/>
</dbReference>
<keyword evidence="7" id="KW-1185">Reference proteome</keyword>
<reference evidence="6" key="2">
    <citation type="journal article" date="2023" name="IMA Fungus">
        <title>Comparative genomic study of the Penicillium genus elucidates a diverse pangenome and 15 lateral gene transfer events.</title>
        <authorList>
            <person name="Petersen C."/>
            <person name="Sorensen T."/>
            <person name="Nielsen M.R."/>
            <person name="Sondergaard T.E."/>
            <person name="Sorensen J.L."/>
            <person name="Fitzpatrick D.A."/>
            <person name="Frisvad J.C."/>
            <person name="Nielsen K.L."/>
        </authorList>
    </citation>
    <scope>NUCLEOTIDE SEQUENCE</scope>
    <source>
        <strain evidence="6">IBT 21917</strain>
    </source>
</reference>
<evidence type="ECO:0000313" key="7">
    <source>
        <dbReference type="Proteomes" id="UP001146351"/>
    </source>
</evidence>
<evidence type="ECO:0000256" key="1">
    <source>
        <dbReference type="ARBA" id="ARBA00009176"/>
    </source>
</evidence>
<dbReference type="OrthoDB" id="4362833at2759"/>
<evidence type="ECO:0000256" key="3">
    <source>
        <dbReference type="ARBA" id="ARBA00023295"/>
    </source>
</evidence>
<evidence type="ECO:0000313" key="6">
    <source>
        <dbReference type="EMBL" id="KAJ5161428.1"/>
    </source>
</evidence>
<dbReference type="InterPro" id="IPR036452">
    <property type="entry name" value="Ribo_hydro-like"/>
</dbReference>
<comment type="similarity">
    <text evidence="1">Belongs to the IUNH family.</text>
</comment>
<sequence>MEVLGLASDTGNSWQKQCGFHAMTNLEVGNLNCIPVSQGATWPLINTPDRFQAWESVHGKCPFPGAFGPRNQTAEQEGKNPASGDPYRIVEEAFVEGLPNATTFNNSTNAASFMVQVVHKYPHQVSIYTAGALTNIALAVRMDPSFASLATELVFMGGYVDVNMLQVTGDMTQADINSDINLMADPEAAKIAVNADFPEIVIAGNVANQVQSNQEYLDEVSQVKTPFTSLFHDHYATKFPFWDETAAALMVDRSIALNTSDASANGENAATIHTTTGRGEQGFPSAQPYLSHAP</sequence>
<keyword evidence="2" id="KW-0378">Hydrolase</keyword>
<dbReference type="PANTHER" id="PTHR12304">
    <property type="entry name" value="INOSINE-URIDINE PREFERRING NUCLEOSIDE HYDROLASE"/>
    <property type="match status" value="1"/>
</dbReference>
<name>A0A9W9I0X6_9EURO</name>
<feature type="domain" description="Inosine/uridine-preferring nucleoside hydrolase" evidence="5">
    <location>
        <begin position="2"/>
        <end position="256"/>
    </location>
</feature>
<gene>
    <name evidence="6" type="ORF">N7492_006820</name>
</gene>
<comment type="caution">
    <text evidence="6">The sequence shown here is derived from an EMBL/GenBank/DDBJ whole genome shotgun (WGS) entry which is preliminary data.</text>
</comment>
<evidence type="ECO:0000259" key="5">
    <source>
        <dbReference type="Pfam" id="PF01156"/>
    </source>
</evidence>
<dbReference type="Gene3D" id="3.90.245.10">
    <property type="entry name" value="Ribonucleoside hydrolase-like"/>
    <property type="match status" value="1"/>
</dbReference>
<dbReference type="PANTHER" id="PTHR12304:SF25">
    <property type="entry name" value="INOSINE_URIDINE-PREFERRING NUCLEOSIDE HYDROLASE DOMAIN-CONTAINING PROTEIN"/>
    <property type="match status" value="1"/>
</dbReference>
<dbReference type="GO" id="GO:0008477">
    <property type="term" value="F:purine nucleosidase activity"/>
    <property type="evidence" value="ECO:0007669"/>
    <property type="project" value="TreeGrafter"/>
</dbReference>
<accession>A0A9W9I0X6</accession>
<proteinExistence type="inferred from homology"/>
<dbReference type="SUPFAM" id="SSF53590">
    <property type="entry name" value="Nucleoside hydrolase"/>
    <property type="match status" value="1"/>
</dbReference>
<feature type="region of interest" description="Disordered" evidence="4">
    <location>
        <begin position="274"/>
        <end position="294"/>
    </location>
</feature>
<organism evidence="6 7">
    <name type="scientific">Penicillium capsulatum</name>
    <dbReference type="NCBI Taxonomy" id="69766"/>
    <lineage>
        <taxon>Eukaryota</taxon>
        <taxon>Fungi</taxon>
        <taxon>Dikarya</taxon>
        <taxon>Ascomycota</taxon>
        <taxon>Pezizomycotina</taxon>
        <taxon>Eurotiomycetes</taxon>
        <taxon>Eurotiomycetidae</taxon>
        <taxon>Eurotiales</taxon>
        <taxon>Aspergillaceae</taxon>
        <taxon>Penicillium</taxon>
    </lineage>
</organism>
<feature type="non-terminal residue" evidence="6">
    <location>
        <position position="1"/>
    </location>
</feature>
<dbReference type="AlphaFoldDB" id="A0A9W9I0X6"/>
<dbReference type="Proteomes" id="UP001146351">
    <property type="component" value="Unassembled WGS sequence"/>
</dbReference>
<dbReference type="GO" id="GO:0006152">
    <property type="term" value="P:purine nucleoside catabolic process"/>
    <property type="evidence" value="ECO:0007669"/>
    <property type="project" value="TreeGrafter"/>
</dbReference>
<evidence type="ECO:0000256" key="4">
    <source>
        <dbReference type="SAM" id="MobiDB-lite"/>
    </source>
</evidence>
<dbReference type="InterPro" id="IPR023186">
    <property type="entry name" value="IUNH"/>
</dbReference>
<dbReference type="EMBL" id="JAPQKO010000005">
    <property type="protein sequence ID" value="KAJ5161428.1"/>
    <property type="molecule type" value="Genomic_DNA"/>
</dbReference>
<dbReference type="GO" id="GO:0005829">
    <property type="term" value="C:cytosol"/>
    <property type="evidence" value="ECO:0007669"/>
    <property type="project" value="TreeGrafter"/>
</dbReference>
<dbReference type="InterPro" id="IPR001910">
    <property type="entry name" value="Inosine/uridine_hydrolase_dom"/>
</dbReference>
<evidence type="ECO:0000256" key="2">
    <source>
        <dbReference type="ARBA" id="ARBA00022801"/>
    </source>
</evidence>
<keyword evidence="3" id="KW-0326">Glycosidase</keyword>
<reference evidence="6" key="1">
    <citation type="submission" date="2022-11" db="EMBL/GenBank/DDBJ databases">
        <authorList>
            <person name="Petersen C."/>
        </authorList>
    </citation>
    <scope>NUCLEOTIDE SEQUENCE</scope>
    <source>
        <strain evidence="6">IBT 21917</strain>
    </source>
</reference>
<protein>
    <recommendedName>
        <fullName evidence="5">Inosine/uridine-preferring nucleoside hydrolase domain-containing protein</fullName>
    </recommendedName>
</protein>